<dbReference type="Pfam" id="PF03816">
    <property type="entry name" value="LytR_cpsA_psr"/>
    <property type="match status" value="1"/>
</dbReference>
<dbReference type="NCBIfam" id="TIGR00350">
    <property type="entry name" value="lytR_cpsA_psr"/>
    <property type="match status" value="1"/>
</dbReference>
<accession>A0A0M2NI83</accession>
<evidence type="ECO:0000256" key="1">
    <source>
        <dbReference type="ARBA" id="ARBA00006068"/>
    </source>
</evidence>
<reference evidence="3 4" key="1">
    <citation type="submission" date="2015-04" db="EMBL/GenBank/DDBJ databases">
        <title>Draft genome sequence of bacteremic isolate Catabacter hongkongensis type strain HKU16T.</title>
        <authorList>
            <person name="Lau S.K."/>
            <person name="Teng J.L."/>
            <person name="Huang Y."/>
            <person name="Curreem S.O."/>
            <person name="Tsui S.K."/>
            <person name="Woo P.C."/>
        </authorList>
    </citation>
    <scope>NUCLEOTIDE SEQUENCE [LARGE SCALE GENOMIC DNA]</scope>
    <source>
        <strain evidence="3 4">HKU16</strain>
    </source>
</reference>
<sequence length="361" mass="40033">MNHQKAIKGLLIALIALGVIAGVVAYSLFGTYFALKANPMSAFTNTSQGALASDDVNYDANAHVETVQIDGQTYQKKNGVISILMLGIDWDGTEQKDATGARSDMLMLCTIDTETNDISFLSIPRDTRTVVHKVDQKTGKVEEKEYMTKINHAYILGGGNDPNLYGPQNAMRATEDLIECDGQLSIPVQQYISIDLEHLSDLADAFGGVEVTLDQDVPYVGSEGETVTLQGDTVRLYLQNRKDQDDGEMSRQRHEQDFMKALAKKIKQMGAVQSASKLFTQLNNKVIQTNLNLDQIVAMAGVLDKVSSIDDITMDTFTETDESWQKFPDPIVTTPSKLDYFVMDDQELLDKMLTLYYSPQE</sequence>
<dbReference type="RefSeq" id="WP_046444028.1">
    <property type="nucleotide sequence ID" value="NZ_CAUERS010000029.1"/>
</dbReference>
<dbReference type="STRING" id="270498.CHK_2200"/>
<feature type="domain" description="Cell envelope-related transcriptional attenuator" evidence="2">
    <location>
        <begin position="102"/>
        <end position="267"/>
    </location>
</feature>
<dbReference type="OrthoDB" id="9782542at2"/>
<name>A0A0M2NI83_9FIRM</name>
<organism evidence="3 4">
    <name type="scientific">Christensenella hongkongensis</name>
    <dbReference type="NCBI Taxonomy" id="270498"/>
    <lineage>
        <taxon>Bacteria</taxon>
        <taxon>Bacillati</taxon>
        <taxon>Bacillota</taxon>
        <taxon>Clostridia</taxon>
        <taxon>Christensenellales</taxon>
        <taxon>Christensenellaceae</taxon>
        <taxon>Christensenella</taxon>
    </lineage>
</organism>
<dbReference type="InterPro" id="IPR004474">
    <property type="entry name" value="LytR_CpsA_psr"/>
</dbReference>
<comment type="caution">
    <text evidence="3">The sequence shown here is derived from an EMBL/GenBank/DDBJ whole genome shotgun (WGS) entry which is preliminary data.</text>
</comment>
<gene>
    <name evidence="3" type="ORF">CHK_2200</name>
</gene>
<dbReference type="AlphaFoldDB" id="A0A0M2NI83"/>
<dbReference type="PANTHER" id="PTHR33392:SF6">
    <property type="entry name" value="POLYISOPRENYL-TEICHOIC ACID--PEPTIDOGLYCAN TEICHOIC ACID TRANSFERASE TAGU"/>
    <property type="match status" value="1"/>
</dbReference>
<comment type="similarity">
    <text evidence="1">Belongs to the LytR/CpsA/Psr (LCP) family.</text>
</comment>
<keyword evidence="4" id="KW-1185">Reference proteome</keyword>
<evidence type="ECO:0000259" key="2">
    <source>
        <dbReference type="Pfam" id="PF03816"/>
    </source>
</evidence>
<dbReference type="EMBL" id="LAYJ01000112">
    <property type="protein sequence ID" value="KKI50137.1"/>
    <property type="molecule type" value="Genomic_DNA"/>
</dbReference>
<evidence type="ECO:0000313" key="3">
    <source>
        <dbReference type="EMBL" id="KKI50137.1"/>
    </source>
</evidence>
<dbReference type="InterPro" id="IPR050922">
    <property type="entry name" value="LytR/CpsA/Psr_CW_biosynth"/>
</dbReference>
<evidence type="ECO:0000313" key="4">
    <source>
        <dbReference type="Proteomes" id="UP000034076"/>
    </source>
</evidence>
<dbReference type="Gene3D" id="3.40.630.190">
    <property type="entry name" value="LCP protein"/>
    <property type="match status" value="1"/>
</dbReference>
<dbReference type="Proteomes" id="UP000034076">
    <property type="component" value="Unassembled WGS sequence"/>
</dbReference>
<dbReference type="PANTHER" id="PTHR33392">
    <property type="entry name" value="POLYISOPRENYL-TEICHOIC ACID--PEPTIDOGLYCAN TEICHOIC ACID TRANSFERASE TAGU"/>
    <property type="match status" value="1"/>
</dbReference>
<proteinExistence type="inferred from homology"/>
<protein>
    <submittedName>
        <fullName evidence="3">Cell envelope-associated transcriptional attenuator LytR-CpsA-Psr</fullName>
    </submittedName>
</protein>